<dbReference type="GO" id="GO:0000290">
    <property type="term" value="P:deadenylation-dependent decapping of nuclear-transcribed mRNA"/>
    <property type="evidence" value="ECO:0007669"/>
    <property type="project" value="InterPro"/>
</dbReference>
<name>D3AZC1_HETP5</name>
<dbReference type="PANTHER" id="PTHR16290">
    <property type="entry name" value="TRANSCRIPTION FACTOR SMIF DECAPPING ENZYME DCP1"/>
    <property type="match status" value="1"/>
</dbReference>
<dbReference type="RefSeq" id="XP_020437612.1">
    <property type="nucleotide sequence ID" value="XM_020572469.1"/>
</dbReference>
<sequence>MNREAGSQQQLNLSALQRLDNKIVSVLGTSTHVAVYKFDESSLEWHRGEVEGSLFIVRRLEEPFERLVVLNRLSTKNLVEDINDRLLIKCQGPYLIYKSNNSINGIWFYEESEQPRIFNQLKDIQKQISARPPPTPVVVAVPVTPLPQQQQQQLQQQPLSPQPIYQPPPVQQQPPPHMMAPPAQMMHHQIPIPITQPPPPAMLQQQQPPPMSQQQQTAAAALAINQQQQETHLPILAKLMSSVTMNKPPGLHQEPPAIQAISVSSIESQHQYNQQPSKRTPQPAQQPTLTKDQLKEILKKLSKEYVILMILRLMSQDDQFINQVYSSYVSQSKFMTI</sequence>
<dbReference type="OMA" id="NQESTWE"/>
<dbReference type="GO" id="GO:0008047">
    <property type="term" value="F:enzyme activator activity"/>
    <property type="evidence" value="ECO:0007669"/>
    <property type="project" value="InterPro"/>
</dbReference>
<dbReference type="InterPro" id="IPR011993">
    <property type="entry name" value="PH-like_dom_sf"/>
</dbReference>
<organism evidence="6 7">
    <name type="scientific">Heterostelium pallidum (strain ATCC 26659 / Pp 5 / PN500)</name>
    <name type="common">Cellular slime mold</name>
    <name type="synonym">Polysphondylium pallidum</name>
    <dbReference type="NCBI Taxonomy" id="670386"/>
    <lineage>
        <taxon>Eukaryota</taxon>
        <taxon>Amoebozoa</taxon>
        <taxon>Evosea</taxon>
        <taxon>Eumycetozoa</taxon>
        <taxon>Dictyostelia</taxon>
        <taxon>Acytosteliales</taxon>
        <taxon>Acytosteliaceae</taxon>
        <taxon>Heterostelium</taxon>
    </lineage>
</organism>
<dbReference type="InterPro" id="IPR010334">
    <property type="entry name" value="Dcp1"/>
</dbReference>
<keyword evidence="4" id="KW-0507">mRNA processing</keyword>
<accession>D3AZC1</accession>
<comment type="caution">
    <text evidence="6">The sequence shown here is derived from an EMBL/GenBank/DDBJ whole genome shotgun (WGS) entry which is preliminary data.</text>
</comment>
<dbReference type="STRING" id="670386.D3AZC1"/>
<keyword evidence="7" id="KW-1185">Reference proteome</keyword>
<evidence type="ECO:0000256" key="5">
    <source>
        <dbReference type="SAM" id="MobiDB-lite"/>
    </source>
</evidence>
<dbReference type="InParanoid" id="D3AZC1"/>
<dbReference type="GO" id="GO:0000932">
    <property type="term" value="C:P-body"/>
    <property type="evidence" value="ECO:0007669"/>
    <property type="project" value="TreeGrafter"/>
</dbReference>
<dbReference type="GO" id="GO:0031087">
    <property type="term" value="P:deadenylation-independent decapping of nuclear-transcribed mRNA"/>
    <property type="evidence" value="ECO:0007669"/>
    <property type="project" value="TreeGrafter"/>
</dbReference>
<dbReference type="AlphaFoldDB" id="D3AZC1"/>
<evidence type="ECO:0000256" key="1">
    <source>
        <dbReference type="ARBA" id="ARBA00004496"/>
    </source>
</evidence>
<dbReference type="SUPFAM" id="SSF50729">
    <property type="entry name" value="PH domain-like"/>
    <property type="match status" value="1"/>
</dbReference>
<evidence type="ECO:0000256" key="4">
    <source>
        <dbReference type="ARBA" id="ARBA00022664"/>
    </source>
</evidence>
<dbReference type="GeneID" id="31356989"/>
<evidence type="ECO:0000313" key="6">
    <source>
        <dbReference type="EMBL" id="EFA85504.1"/>
    </source>
</evidence>
<evidence type="ECO:0000313" key="7">
    <source>
        <dbReference type="Proteomes" id="UP000001396"/>
    </source>
</evidence>
<evidence type="ECO:0000256" key="2">
    <source>
        <dbReference type="ARBA" id="ARBA00008778"/>
    </source>
</evidence>
<feature type="compositionally biased region" description="Low complexity" evidence="5">
    <location>
        <begin position="148"/>
        <end position="159"/>
    </location>
</feature>
<evidence type="ECO:0008006" key="8">
    <source>
        <dbReference type="Google" id="ProtNLM"/>
    </source>
</evidence>
<dbReference type="EMBL" id="ADBJ01000007">
    <property type="protein sequence ID" value="EFA85504.1"/>
    <property type="molecule type" value="Genomic_DNA"/>
</dbReference>
<gene>
    <name evidence="6" type="ORF">PPL_01461</name>
</gene>
<reference evidence="6 7" key="1">
    <citation type="journal article" date="2011" name="Genome Res.">
        <title>Phylogeny-wide analysis of social amoeba genomes highlights ancient origins for complex intercellular communication.</title>
        <authorList>
            <person name="Heidel A.J."/>
            <person name="Lawal H.M."/>
            <person name="Felder M."/>
            <person name="Schilde C."/>
            <person name="Helps N.R."/>
            <person name="Tunggal B."/>
            <person name="Rivero F."/>
            <person name="John U."/>
            <person name="Schleicher M."/>
            <person name="Eichinger L."/>
            <person name="Platzer M."/>
            <person name="Noegel A.A."/>
            <person name="Schaap P."/>
            <person name="Gloeckner G."/>
        </authorList>
    </citation>
    <scope>NUCLEOTIDE SEQUENCE [LARGE SCALE GENOMIC DNA]</scope>
    <source>
        <strain evidence="7">ATCC 26659 / Pp 5 / PN500</strain>
    </source>
</reference>
<feature type="region of interest" description="Disordered" evidence="5">
    <location>
        <begin position="148"/>
        <end position="179"/>
    </location>
</feature>
<feature type="compositionally biased region" description="Pro residues" evidence="5">
    <location>
        <begin position="160"/>
        <end position="179"/>
    </location>
</feature>
<dbReference type="Proteomes" id="UP000001396">
    <property type="component" value="Unassembled WGS sequence"/>
</dbReference>
<dbReference type="Pfam" id="PF06058">
    <property type="entry name" value="DCP1"/>
    <property type="match status" value="1"/>
</dbReference>
<keyword evidence="3" id="KW-0963">Cytoplasm</keyword>
<protein>
    <recommendedName>
        <fullName evidence="8">mRNA-decapping enzyme-like protein</fullName>
    </recommendedName>
</protein>
<dbReference type="Gene3D" id="2.30.29.30">
    <property type="entry name" value="Pleckstrin-homology domain (PH domain)/Phosphotyrosine-binding domain (PTB)"/>
    <property type="match status" value="1"/>
</dbReference>
<dbReference type="PANTHER" id="PTHR16290:SF0">
    <property type="entry name" value="DECAPPING PROTEIN 1, ISOFORM A"/>
    <property type="match status" value="1"/>
</dbReference>
<dbReference type="CDD" id="cd09804">
    <property type="entry name" value="Dcp1"/>
    <property type="match status" value="1"/>
</dbReference>
<proteinExistence type="inferred from homology"/>
<comment type="subcellular location">
    <subcellularLocation>
        <location evidence="1">Cytoplasm</location>
    </subcellularLocation>
</comment>
<comment type="similarity">
    <text evidence="2">Belongs to the DCP1 family.</text>
</comment>
<dbReference type="GO" id="GO:0003729">
    <property type="term" value="F:mRNA binding"/>
    <property type="evidence" value="ECO:0007669"/>
    <property type="project" value="TreeGrafter"/>
</dbReference>
<dbReference type="GO" id="GO:0006397">
    <property type="term" value="P:mRNA processing"/>
    <property type="evidence" value="ECO:0007669"/>
    <property type="project" value="UniProtKB-KW"/>
</dbReference>
<evidence type="ECO:0000256" key="3">
    <source>
        <dbReference type="ARBA" id="ARBA00022490"/>
    </source>
</evidence>
<feature type="region of interest" description="Disordered" evidence="5">
    <location>
        <begin position="266"/>
        <end position="289"/>
    </location>
</feature>